<name>A0A4R7ZLZ4_9ACTN</name>
<feature type="region of interest" description="Disordered" evidence="8">
    <location>
        <begin position="781"/>
        <end position="859"/>
    </location>
</feature>
<comment type="subcellular location">
    <subcellularLocation>
        <location evidence="1">Cell membrane</location>
        <topology evidence="1">Multi-pass membrane protein</topology>
    </subcellularLocation>
</comment>
<sequence>MQPNIGLCEDKFSRFRPGTARVAAPVVAIPPYERKLMSATQTSPATPQAGSPNRYRSRYSEGDPDTAPAAPPPQPPPTAAVELSHREILEILAGLLAALFTAVLSSTIVSNALPTIIADLEGSQTQYTWVVTASLLAMTVSTPVWGKLSDLMSKKLLVQLAIIMFVTGSVLAGASQNVPFLIGARVLQGLAMGGLMALAQAIIGAAIPPRNRGRYSGYMGAVMALATVSGPLVGGVIVDTSWLGWRWCFYVCVPLAVISLIVLQRFLHLPVVKRKVKMDYLGALLIAGAASLPLIWVSFAGTHFAWWSWQTGAYLGGTALLALLAVIVEVHAREPLVPVRIVRQRTTALAILASLSVGIAMFGSAVFLGQYFQVARGYSATEAGLLTIPMMFGSFLGSVGSGQLITRFGKWKRYLVIGGIFLTAGLGVLGTIDHTSPYWYIGLGMLSMGIGMGMMMQNLVLAVQNTVDVSEVGAASASVTFFRSLGGAVGVSVLGAVLATRVTDSITEHLRDLGPGAAAAAQGGSGSVLDVNALPAPVAEIVRHAYGDATGRIFVIAAGAALVSLLAVLFIREVPLRKTVAMGAESPEGAPGSAAGTSDTGNGAAPGAGAGVGLYRETVSDDPAERAAVVALDVITSAERTAREREREANERVQAAATVIRQMRTDVADLFTRVDQQIADLEDTLPGAGIPQPAAAILDSQRPAGELVDELRRYELSVLSASQRTADHLRETARTEADHVRSTAHAEADQVLAEARSEEQEIRARIAELQLVEDRLLGTVRDSLSTTPPPPTPSPSYPPAAHPGSDPAPGPAAANGVSAANGASAMRSSESDGSSPYLPHATGNGYPDATASPERQPFG</sequence>
<feature type="transmembrane region" description="Helical" evidence="9">
    <location>
        <begin position="126"/>
        <end position="144"/>
    </location>
</feature>
<dbReference type="PANTHER" id="PTHR23501:SF197">
    <property type="entry name" value="COMD"/>
    <property type="match status" value="1"/>
</dbReference>
<protein>
    <submittedName>
        <fullName evidence="11">EmrB/QacA subfamily drug resistance transporter</fullName>
    </submittedName>
</protein>
<keyword evidence="7 9" id="KW-0472">Membrane</keyword>
<dbReference type="Pfam" id="PF07690">
    <property type="entry name" value="MFS_1"/>
    <property type="match status" value="1"/>
</dbReference>
<evidence type="ECO:0000256" key="1">
    <source>
        <dbReference type="ARBA" id="ARBA00004651"/>
    </source>
</evidence>
<comment type="caution">
    <text evidence="11">The sequence shown here is derived from an EMBL/GenBank/DDBJ whole genome shotgun (WGS) entry which is preliminary data.</text>
</comment>
<feature type="transmembrane region" description="Helical" evidence="9">
    <location>
        <begin position="279"/>
        <end position="299"/>
    </location>
</feature>
<feature type="transmembrane region" description="Helical" evidence="9">
    <location>
        <begin position="186"/>
        <end position="206"/>
    </location>
</feature>
<proteinExistence type="inferred from homology"/>
<comment type="similarity">
    <text evidence="2">Belongs to the major facilitator superfamily. TCR/Tet family.</text>
</comment>
<evidence type="ECO:0000256" key="9">
    <source>
        <dbReference type="SAM" id="Phobius"/>
    </source>
</evidence>
<feature type="transmembrane region" description="Helical" evidence="9">
    <location>
        <begin position="244"/>
        <end position="267"/>
    </location>
</feature>
<feature type="transmembrane region" description="Helical" evidence="9">
    <location>
        <begin position="414"/>
        <end position="432"/>
    </location>
</feature>
<dbReference type="PROSITE" id="PS50850">
    <property type="entry name" value="MFS"/>
    <property type="match status" value="1"/>
</dbReference>
<dbReference type="AlphaFoldDB" id="A0A4R7ZLZ4"/>
<evidence type="ECO:0000256" key="7">
    <source>
        <dbReference type="ARBA" id="ARBA00023136"/>
    </source>
</evidence>
<evidence type="ECO:0000256" key="3">
    <source>
        <dbReference type="ARBA" id="ARBA00022448"/>
    </source>
</evidence>
<feature type="transmembrane region" description="Helical" evidence="9">
    <location>
        <begin position="383"/>
        <end position="402"/>
    </location>
</feature>
<dbReference type="PRINTS" id="PR01036">
    <property type="entry name" value="TCRTETB"/>
</dbReference>
<feature type="compositionally biased region" description="Pro residues" evidence="8">
    <location>
        <begin position="787"/>
        <end position="810"/>
    </location>
</feature>
<keyword evidence="12" id="KW-1185">Reference proteome</keyword>
<feature type="compositionally biased region" description="Polar residues" evidence="8">
    <location>
        <begin position="38"/>
        <end position="51"/>
    </location>
</feature>
<feature type="domain" description="Major facilitator superfamily (MFS) profile" evidence="10">
    <location>
        <begin position="91"/>
        <end position="576"/>
    </location>
</feature>
<feature type="transmembrane region" description="Helical" evidence="9">
    <location>
        <begin position="438"/>
        <end position="456"/>
    </location>
</feature>
<keyword evidence="4" id="KW-1003">Cell membrane</keyword>
<evidence type="ECO:0000259" key="10">
    <source>
        <dbReference type="PROSITE" id="PS50850"/>
    </source>
</evidence>
<evidence type="ECO:0000313" key="12">
    <source>
        <dbReference type="Proteomes" id="UP000295447"/>
    </source>
</evidence>
<keyword evidence="5 9" id="KW-0812">Transmembrane</keyword>
<feature type="compositionally biased region" description="Low complexity" evidence="8">
    <location>
        <begin position="811"/>
        <end position="825"/>
    </location>
</feature>
<evidence type="ECO:0000256" key="8">
    <source>
        <dbReference type="SAM" id="MobiDB-lite"/>
    </source>
</evidence>
<evidence type="ECO:0000256" key="4">
    <source>
        <dbReference type="ARBA" id="ARBA00022475"/>
    </source>
</evidence>
<feature type="transmembrane region" description="Helical" evidence="9">
    <location>
        <begin position="156"/>
        <end position="174"/>
    </location>
</feature>
<evidence type="ECO:0000256" key="2">
    <source>
        <dbReference type="ARBA" id="ARBA00007520"/>
    </source>
</evidence>
<keyword evidence="6 9" id="KW-1133">Transmembrane helix</keyword>
<dbReference type="Gene3D" id="1.20.1250.20">
    <property type="entry name" value="MFS general substrate transporter like domains"/>
    <property type="match status" value="1"/>
</dbReference>
<gene>
    <name evidence="11" type="ORF">EV650_5450</name>
</gene>
<feature type="region of interest" description="Disordered" evidence="8">
    <location>
        <begin position="37"/>
        <end position="79"/>
    </location>
</feature>
<dbReference type="EMBL" id="SODF01000002">
    <property type="protein sequence ID" value="TDW18849.1"/>
    <property type="molecule type" value="Genomic_DNA"/>
</dbReference>
<dbReference type="SUPFAM" id="SSF103473">
    <property type="entry name" value="MFS general substrate transporter"/>
    <property type="match status" value="1"/>
</dbReference>
<keyword evidence="3" id="KW-0813">Transport</keyword>
<evidence type="ECO:0000313" key="11">
    <source>
        <dbReference type="EMBL" id="TDW18849.1"/>
    </source>
</evidence>
<feature type="transmembrane region" description="Helical" evidence="9">
    <location>
        <begin position="553"/>
        <end position="571"/>
    </location>
</feature>
<feature type="region of interest" description="Disordered" evidence="8">
    <location>
        <begin position="584"/>
        <end position="605"/>
    </location>
</feature>
<dbReference type="FunFam" id="1.20.1720.10:FF:000004">
    <property type="entry name" value="EmrB/QacA family drug resistance transporter"/>
    <property type="match status" value="1"/>
</dbReference>
<dbReference type="CDD" id="cd17502">
    <property type="entry name" value="MFS_Azr1_MDR_like"/>
    <property type="match status" value="1"/>
</dbReference>
<feature type="transmembrane region" description="Helical" evidence="9">
    <location>
        <begin position="218"/>
        <end position="238"/>
    </location>
</feature>
<feature type="transmembrane region" description="Helical" evidence="9">
    <location>
        <begin position="91"/>
        <end position="114"/>
    </location>
</feature>
<dbReference type="GO" id="GO:0005886">
    <property type="term" value="C:plasma membrane"/>
    <property type="evidence" value="ECO:0007669"/>
    <property type="project" value="UniProtKB-SubCell"/>
</dbReference>
<dbReference type="PANTHER" id="PTHR23501">
    <property type="entry name" value="MAJOR FACILITATOR SUPERFAMILY"/>
    <property type="match status" value="1"/>
</dbReference>
<evidence type="ECO:0000256" key="5">
    <source>
        <dbReference type="ARBA" id="ARBA00022692"/>
    </source>
</evidence>
<feature type="transmembrane region" description="Helical" evidence="9">
    <location>
        <begin position="311"/>
        <end position="328"/>
    </location>
</feature>
<dbReference type="InterPro" id="IPR020846">
    <property type="entry name" value="MFS_dom"/>
</dbReference>
<dbReference type="InterPro" id="IPR036259">
    <property type="entry name" value="MFS_trans_sf"/>
</dbReference>
<dbReference type="GO" id="GO:0022857">
    <property type="term" value="F:transmembrane transporter activity"/>
    <property type="evidence" value="ECO:0007669"/>
    <property type="project" value="InterPro"/>
</dbReference>
<accession>A0A4R7ZLZ4</accession>
<organism evidence="11 12">
    <name type="scientific">Kribbella kalugense</name>
    <dbReference type="NCBI Taxonomy" id="2512221"/>
    <lineage>
        <taxon>Bacteria</taxon>
        <taxon>Bacillati</taxon>
        <taxon>Actinomycetota</taxon>
        <taxon>Actinomycetes</taxon>
        <taxon>Propionibacteriales</taxon>
        <taxon>Kribbellaceae</taxon>
        <taxon>Kribbella</taxon>
    </lineage>
</organism>
<evidence type="ECO:0000256" key="6">
    <source>
        <dbReference type="ARBA" id="ARBA00022989"/>
    </source>
</evidence>
<feature type="region of interest" description="Disordered" evidence="8">
    <location>
        <begin position="725"/>
        <end position="745"/>
    </location>
</feature>
<reference evidence="11 12" key="1">
    <citation type="submission" date="2019-03" db="EMBL/GenBank/DDBJ databases">
        <title>Genomic Encyclopedia of Type Strains, Phase III (KMG-III): the genomes of soil and plant-associated and newly described type strains.</title>
        <authorList>
            <person name="Whitman W."/>
        </authorList>
    </citation>
    <scope>NUCLEOTIDE SEQUENCE [LARGE SCALE GENOMIC DNA]</scope>
    <source>
        <strain evidence="11 12">VKM Ac-2570</strain>
    </source>
</reference>
<feature type="compositionally biased region" description="Pro residues" evidence="8">
    <location>
        <begin position="69"/>
        <end position="78"/>
    </location>
</feature>
<feature type="transmembrane region" description="Helical" evidence="9">
    <location>
        <begin position="349"/>
        <end position="371"/>
    </location>
</feature>
<dbReference type="Proteomes" id="UP000295447">
    <property type="component" value="Unassembled WGS sequence"/>
</dbReference>
<dbReference type="InterPro" id="IPR011701">
    <property type="entry name" value="MFS"/>
</dbReference>
<dbReference type="Gene3D" id="1.20.1720.10">
    <property type="entry name" value="Multidrug resistance protein D"/>
    <property type="match status" value="1"/>
</dbReference>